<dbReference type="EMBL" id="JABSNO010000008">
    <property type="protein sequence ID" value="NRS92307.1"/>
    <property type="molecule type" value="Genomic_DNA"/>
</dbReference>
<evidence type="ECO:0000313" key="3">
    <source>
        <dbReference type="Proteomes" id="UP000610746"/>
    </source>
</evidence>
<dbReference type="Proteomes" id="UP000610746">
    <property type="component" value="Unassembled WGS sequence"/>
</dbReference>
<evidence type="ECO:0000256" key="1">
    <source>
        <dbReference type="SAM" id="SignalP"/>
    </source>
</evidence>
<dbReference type="RefSeq" id="WP_173778921.1">
    <property type="nucleotide sequence ID" value="NZ_JABSNO010000008.1"/>
</dbReference>
<accession>A0A8J8G9A1</accession>
<keyword evidence="1" id="KW-0732">Signal</keyword>
<evidence type="ECO:0000313" key="2">
    <source>
        <dbReference type="EMBL" id="NRS92307.1"/>
    </source>
</evidence>
<dbReference type="AlphaFoldDB" id="A0A8J8G9A1"/>
<feature type="signal peptide" evidence="1">
    <location>
        <begin position="1"/>
        <end position="21"/>
    </location>
</feature>
<sequence>MKIIKNAFIYSLLFMQLICCGQNTNTNKDMTNNITSDNIAAKVMENVKRYPQEPMYMLRINQNYCTYEILVNDYPVENNYDLGAFATPIYINEAILKSGGQTVTVRMYPIGDLLQKAYGEDKPFFKNLEGGSSVSIEVIKVNDWKNYQMKDEQTIMVHQSPGFEDNKLPAAGSPFYEYTFSFNAQVPYENEGWSKGVDLRKLDQNKLKQKVLAYYKNVQKIFEDEDADAKAQAEFGQLLRRAQSNYWDVKYTQETWDEYKESLKFKDKTFQPIENYEVQFYGNGRIIYFKFPSSPNTDRFLRGKSVLYFEYPTENGKIRGEFPRTYLYMPQDYKGQEEIHLEMIK</sequence>
<feature type="chain" id="PRO_5035172116" evidence="1">
    <location>
        <begin position="22"/>
        <end position="345"/>
    </location>
</feature>
<reference evidence="2" key="1">
    <citation type="submission" date="2020-05" db="EMBL/GenBank/DDBJ databases">
        <title>Genomic Encyclopedia of Type Strains, Phase IV (KMG-V): Genome sequencing to study the core and pangenomes of soil and plant-associated prokaryotes.</title>
        <authorList>
            <person name="Whitman W."/>
        </authorList>
    </citation>
    <scope>NUCLEOTIDE SEQUENCE</scope>
    <source>
        <strain evidence="2">16F</strain>
    </source>
</reference>
<keyword evidence="3" id="KW-1185">Reference proteome</keyword>
<name>A0A8J8G9A1_9FLAO</name>
<gene>
    <name evidence="2" type="ORF">HNQ03_001375</name>
</gene>
<protein>
    <submittedName>
        <fullName evidence="2">Uncharacterized protein</fullName>
    </submittedName>
</protein>
<comment type="caution">
    <text evidence="2">The sequence shown here is derived from an EMBL/GenBank/DDBJ whole genome shotgun (WGS) entry which is preliminary data.</text>
</comment>
<proteinExistence type="predicted"/>
<organism evidence="2 3">
    <name type="scientific">Frigoriflavimonas asaccharolytica</name>
    <dbReference type="NCBI Taxonomy" id="2735899"/>
    <lineage>
        <taxon>Bacteria</taxon>
        <taxon>Pseudomonadati</taxon>
        <taxon>Bacteroidota</taxon>
        <taxon>Flavobacteriia</taxon>
        <taxon>Flavobacteriales</taxon>
        <taxon>Weeksellaceae</taxon>
        <taxon>Frigoriflavimonas</taxon>
    </lineage>
</organism>